<keyword evidence="2" id="KW-1185">Reference proteome</keyword>
<reference evidence="1" key="2">
    <citation type="submission" date="2025-08" db="UniProtKB">
        <authorList>
            <consortium name="Ensembl"/>
        </authorList>
    </citation>
    <scope>IDENTIFICATION</scope>
</reference>
<protein>
    <submittedName>
        <fullName evidence="1">Uncharacterized protein</fullName>
    </submittedName>
</protein>
<evidence type="ECO:0000313" key="2">
    <source>
        <dbReference type="Proteomes" id="UP000291020"/>
    </source>
</evidence>
<accession>A0A452GSG3</accession>
<dbReference type="Proteomes" id="UP000291020">
    <property type="component" value="Unassembled WGS sequence"/>
</dbReference>
<reference evidence="1" key="3">
    <citation type="submission" date="2025-09" db="UniProtKB">
        <authorList>
            <consortium name="Ensembl"/>
        </authorList>
    </citation>
    <scope>IDENTIFICATION</scope>
</reference>
<dbReference type="PROSITE" id="PS51257">
    <property type="entry name" value="PROKAR_LIPOPROTEIN"/>
    <property type="match status" value="1"/>
</dbReference>
<dbReference type="Ensembl" id="ENSGAGT00000005749.1">
    <property type="protein sequence ID" value="ENSGAGP00000004922.1"/>
    <property type="gene ID" value="ENSGAGG00000004030.1"/>
</dbReference>
<name>A0A452GSG3_9SAUR</name>
<proteinExistence type="predicted"/>
<evidence type="ECO:0000313" key="1">
    <source>
        <dbReference type="Ensembl" id="ENSGAGP00000004922.1"/>
    </source>
</evidence>
<dbReference type="AlphaFoldDB" id="A0A452GSG3"/>
<reference evidence="2" key="1">
    <citation type="journal article" date="2017" name="PLoS ONE">
        <title>The Agassiz's desert tortoise genome provides a resource for the conservation of a threatened species.</title>
        <authorList>
            <person name="Tollis M."/>
            <person name="DeNardo D.F."/>
            <person name="Cornelius J.A."/>
            <person name="Dolby G.A."/>
            <person name="Edwards T."/>
            <person name="Henen B.T."/>
            <person name="Karl A.E."/>
            <person name="Murphy R.W."/>
            <person name="Kusumi K."/>
        </authorList>
    </citation>
    <scope>NUCLEOTIDE SEQUENCE [LARGE SCALE GENOMIC DNA]</scope>
</reference>
<sequence>MQGLRPEHLDLKLLLSHWLGTTSCLVAPPCRSWMGDRCQQGVPHAG</sequence>
<organism evidence="1 2">
    <name type="scientific">Gopherus agassizii</name>
    <name type="common">Agassiz's desert tortoise</name>
    <dbReference type="NCBI Taxonomy" id="38772"/>
    <lineage>
        <taxon>Eukaryota</taxon>
        <taxon>Metazoa</taxon>
        <taxon>Chordata</taxon>
        <taxon>Craniata</taxon>
        <taxon>Vertebrata</taxon>
        <taxon>Euteleostomi</taxon>
        <taxon>Archelosauria</taxon>
        <taxon>Testudinata</taxon>
        <taxon>Testudines</taxon>
        <taxon>Cryptodira</taxon>
        <taxon>Durocryptodira</taxon>
        <taxon>Testudinoidea</taxon>
        <taxon>Testudinidae</taxon>
        <taxon>Gopherus</taxon>
    </lineage>
</organism>